<dbReference type="SUPFAM" id="SSF54236">
    <property type="entry name" value="Ubiquitin-like"/>
    <property type="match status" value="1"/>
</dbReference>
<organism evidence="2 3">
    <name type="scientific">Protea cynaroides</name>
    <dbReference type="NCBI Taxonomy" id="273540"/>
    <lineage>
        <taxon>Eukaryota</taxon>
        <taxon>Viridiplantae</taxon>
        <taxon>Streptophyta</taxon>
        <taxon>Embryophyta</taxon>
        <taxon>Tracheophyta</taxon>
        <taxon>Spermatophyta</taxon>
        <taxon>Magnoliopsida</taxon>
        <taxon>Proteales</taxon>
        <taxon>Proteaceae</taxon>
        <taxon>Protea</taxon>
    </lineage>
</organism>
<protein>
    <recommendedName>
        <fullName evidence="4">Rad60/SUMO-like domain-containing protein</fullName>
    </recommendedName>
</protein>
<dbReference type="InterPro" id="IPR029071">
    <property type="entry name" value="Ubiquitin-like_domsf"/>
</dbReference>
<dbReference type="PANTHER" id="PTHR47813">
    <property type="entry name" value="UBIQUITIN-LIKE SUPERFAMILY PROTEIN"/>
    <property type="match status" value="1"/>
</dbReference>
<dbReference type="EMBL" id="JAMYWD010000009">
    <property type="protein sequence ID" value="KAJ4960128.1"/>
    <property type="molecule type" value="Genomic_DNA"/>
</dbReference>
<dbReference type="Gene3D" id="3.10.20.90">
    <property type="entry name" value="Phosphatidylinositol 3-kinase Catalytic Subunit, Chain A, domain 1"/>
    <property type="match status" value="1"/>
</dbReference>
<dbReference type="PANTHER" id="PTHR47813:SF2">
    <property type="entry name" value="UBIQUITIN-LIKE SUPERFAMILY PROTEIN"/>
    <property type="match status" value="1"/>
</dbReference>
<keyword evidence="3" id="KW-1185">Reference proteome</keyword>
<reference evidence="2" key="1">
    <citation type="journal article" date="2023" name="Plant J.">
        <title>The genome of the king protea, Protea cynaroides.</title>
        <authorList>
            <person name="Chang J."/>
            <person name="Duong T.A."/>
            <person name="Schoeman C."/>
            <person name="Ma X."/>
            <person name="Roodt D."/>
            <person name="Barker N."/>
            <person name="Li Z."/>
            <person name="Van de Peer Y."/>
            <person name="Mizrachi E."/>
        </authorList>
    </citation>
    <scope>NUCLEOTIDE SEQUENCE</scope>
    <source>
        <tissue evidence="2">Young leaves</tissue>
    </source>
</reference>
<accession>A0A9Q0H8B2</accession>
<gene>
    <name evidence="2" type="ORF">NE237_020038</name>
</gene>
<dbReference type="OrthoDB" id="442921at2759"/>
<dbReference type="AlphaFoldDB" id="A0A9Q0H8B2"/>
<feature type="region of interest" description="Disordered" evidence="1">
    <location>
        <begin position="112"/>
        <end position="139"/>
    </location>
</feature>
<dbReference type="CDD" id="cd01763">
    <property type="entry name" value="Ubl_SUMO_like"/>
    <property type="match status" value="1"/>
</dbReference>
<comment type="caution">
    <text evidence="2">The sequence shown here is derived from an EMBL/GenBank/DDBJ whole genome shotgun (WGS) entry which is preliminary data.</text>
</comment>
<feature type="compositionally biased region" description="Basic and acidic residues" evidence="1">
    <location>
        <begin position="112"/>
        <end position="123"/>
    </location>
</feature>
<dbReference type="Proteomes" id="UP001141806">
    <property type="component" value="Unassembled WGS sequence"/>
</dbReference>
<sequence>MDKSIEEEDLEPLFDYSRVQPINVVCLDDDCYDSTSPKRRKISNTAVIVEKVTKGPEIINLVEGNEEEDWLPPPPKVSDVAPNFEEDLIIKELRLKKQELASFAQSAEDESRAVEESVKRDLKSSLQSSQETEVENASKPHVQRAKITISIQDKDGQKQFRFFKDEKFEKIFKMYAEKAKRDTASLVFCFDGDKCIPSRDNLVATSTSKASQASTLFFVYSCYVDEFCSQTSSD</sequence>
<proteinExistence type="predicted"/>
<evidence type="ECO:0000313" key="3">
    <source>
        <dbReference type="Proteomes" id="UP001141806"/>
    </source>
</evidence>
<evidence type="ECO:0000256" key="1">
    <source>
        <dbReference type="SAM" id="MobiDB-lite"/>
    </source>
</evidence>
<name>A0A9Q0H8B2_9MAGN</name>
<evidence type="ECO:0000313" key="2">
    <source>
        <dbReference type="EMBL" id="KAJ4960128.1"/>
    </source>
</evidence>
<evidence type="ECO:0008006" key="4">
    <source>
        <dbReference type="Google" id="ProtNLM"/>
    </source>
</evidence>